<dbReference type="EMBL" id="JBHSZP010000031">
    <property type="protein sequence ID" value="MFC7091014.1"/>
    <property type="molecule type" value="Genomic_DNA"/>
</dbReference>
<sequence length="205" mass="22421">MPTSANRHPSRDGLLRDALGQLRQQRGVTIDAFALTLNDMVHAMCPHKMRDQPAIRSFSVVDAACTRAINAWRKRIDRWSVDPEDGGTEIPAWLEEPWVAALEEHGDEVTRIDLARRHGFLGVRRPQEGNTCACAFAALGAVSRETGEMMGSFTGLLDDGALDERDAAAAPEALKDIDNAIAALMGARELVKQRVLRPSLQVVGD</sequence>
<dbReference type="RefSeq" id="WP_346061916.1">
    <property type="nucleotide sequence ID" value="NZ_BAAADR010000005.1"/>
</dbReference>
<gene>
    <name evidence="1" type="ORF">ACFQH5_15795</name>
</gene>
<protein>
    <submittedName>
        <fullName evidence="1">Uncharacterized protein</fullName>
    </submittedName>
</protein>
<keyword evidence="2" id="KW-1185">Reference proteome</keyword>
<evidence type="ECO:0000313" key="2">
    <source>
        <dbReference type="Proteomes" id="UP001596411"/>
    </source>
</evidence>
<name>A0ABW2F447_9GAMM</name>
<dbReference type="Proteomes" id="UP001596411">
    <property type="component" value="Unassembled WGS sequence"/>
</dbReference>
<reference evidence="2" key="1">
    <citation type="journal article" date="2019" name="Int. J. Syst. Evol. Microbiol.">
        <title>The Global Catalogue of Microorganisms (GCM) 10K type strain sequencing project: providing services to taxonomists for standard genome sequencing and annotation.</title>
        <authorList>
            <consortium name="The Broad Institute Genomics Platform"/>
            <consortium name="The Broad Institute Genome Sequencing Center for Infectious Disease"/>
            <person name="Wu L."/>
            <person name="Ma J."/>
        </authorList>
    </citation>
    <scope>NUCLEOTIDE SEQUENCE [LARGE SCALE GENOMIC DNA]</scope>
    <source>
        <strain evidence="2">CGMCC 1.13666</strain>
    </source>
</reference>
<proteinExistence type="predicted"/>
<accession>A0ABW2F447</accession>
<comment type="caution">
    <text evidence="1">The sequence shown here is derived from an EMBL/GenBank/DDBJ whole genome shotgun (WGS) entry which is preliminary data.</text>
</comment>
<organism evidence="1 2">
    <name type="scientific">Halomonas salifodinae</name>
    <dbReference type="NCBI Taxonomy" id="438745"/>
    <lineage>
        <taxon>Bacteria</taxon>
        <taxon>Pseudomonadati</taxon>
        <taxon>Pseudomonadota</taxon>
        <taxon>Gammaproteobacteria</taxon>
        <taxon>Oceanospirillales</taxon>
        <taxon>Halomonadaceae</taxon>
        <taxon>Halomonas</taxon>
    </lineage>
</organism>
<evidence type="ECO:0000313" key="1">
    <source>
        <dbReference type="EMBL" id="MFC7091014.1"/>
    </source>
</evidence>